<reference evidence="2 3" key="1">
    <citation type="submission" date="2019-06" db="EMBL/GenBank/DDBJ databases">
        <title>Genomics analysis of Aphanomyces spp. identifies a new class of oomycete effector associated with host adaptation.</title>
        <authorList>
            <person name="Gaulin E."/>
        </authorList>
    </citation>
    <scope>NUCLEOTIDE SEQUENCE [LARGE SCALE GENOMIC DNA]</scope>
    <source>
        <strain evidence="2 3">E</strain>
    </source>
</reference>
<feature type="compositionally biased region" description="Basic and acidic residues" evidence="1">
    <location>
        <begin position="92"/>
        <end position="101"/>
    </location>
</feature>
<organism evidence="2 3">
    <name type="scientific">Aphanomyces astaci</name>
    <name type="common">Crayfish plague agent</name>
    <dbReference type="NCBI Taxonomy" id="112090"/>
    <lineage>
        <taxon>Eukaryota</taxon>
        <taxon>Sar</taxon>
        <taxon>Stramenopiles</taxon>
        <taxon>Oomycota</taxon>
        <taxon>Saprolegniomycetes</taxon>
        <taxon>Saprolegniales</taxon>
        <taxon>Verrucalvaceae</taxon>
        <taxon>Aphanomyces</taxon>
    </lineage>
</organism>
<proteinExistence type="predicted"/>
<gene>
    <name evidence="2" type="ORF">AaE_014624</name>
</gene>
<evidence type="ECO:0000313" key="2">
    <source>
        <dbReference type="EMBL" id="KAF0705197.1"/>
    </source>
</evidence>
<sequence length="164" mass="18676">MRRNLEVRNYHEGWKECFEGKILLKQFMLIRKLRGDPKELYEAVLETELLKIIDEPKNGAEADIPLLFHGIHMDMKDGDVLSRVCKRANRSTRHEGTFEEARDAEEDLQTAARSDGPRSSPRCVRPRHGKGVASGGIYVGIDQRVGNTSCARAAAFLLDIRRWT</sequence>
<name>A0A6A4Z4U8_APHAT</name>
<comment type="caution">
    <text evidence="2">The sequence shown here is derived from an EMBL/GenBank/DDBJ whole genome shotgun (WGS) entry which is preliminary data.</text>
</comment>
<dbReference type="Proteomes" id="UP000469452">
    <property type="component" value="Unassembled WGS sequence"/>
</dbReference>
<evidence type="ECO:0000256" key="1">
    <source>
        <dbReference type="SAM" id="MobiDB-lite"/>
    </source>
</evidence>
<evidence type="ECO:0000313" key="3">
    <source>
        <dbReference type="Proteomes" id="UP000469452"/>
    </source>
</evidence>
<feature type="region of interest" description="Disordered" evidence="1">
    <location>
        <begin position="92"/>
        <end position="130"/>
    </location>
</feature>
<protein>
    <submittedName>
        <fullName evidence="2">Uncharacterized protein</fullName>
    </submittedName>
</protein>
<accession>A0A6A4Z4U8</accession>
<dbReference type="AlphaFoldDB" id="A0A6A4Z4U8"/>
<dbReference type="EMBL" id="VJMI01020178">
    <property type="protein sequence ID" value="KAF0705197.1"/>
    <property type="molecule type" value="Genomic_DNA"/>
</dbReference>